<dbReference type="EMBL" id="LS992152">
    <property type="protein sequence ID" value="SYW87242.1"/>
    <property type="molecule type" value="mRNA"/>
</dbReference>
<feature type="region of interest" description="Disordered" evidence="1">
    <location>
        <begin position="34"/>
        <end position="55"/>
    </location>
</feature>
<protein>
    <submittedName>
        <fullName evidence="2">Taxi B</fullName>
    </submittedName>
</protein>
<dbReference type="AlphaFoldDB" id="A0A4Q8KK34"/>
<proteinExistence type="evidence at transcript level"/>
<sequence length="55" mass="6039">MRDRSLALAFFLLYLLKGADFLLLLFPLLISRAGLSSSSSSSSRLKLLAPLGLRE</sequence>
<reference evidence="2" key="1">
    <citation type="submission" date="2018-08" db="EMBL/GenBank/DDBJ databases">
        <authorList>
            <person name="Finet C."/>
        </authorList>
    </citation>
    <scope>NUCLEOTIDE SEQUENCE</scope>
    <source>
        <tissue evidence="2">Embryos and adults</tissue>
    </source>
</reference>
<organism evidence="2">
    <name type="scientific">Husseyella diffidens</name>
    <dbReference type="NCBI Taxonomy" id="2294081"/>
    <lineage>
        <taxon>Eukaryota</taxon>
        <taxon>Metazoa</taxon>
        <taxon>Ecdysozoa</taxon>
        <taxon>Arthropoda</taxon>
        <taxon>Hexapoda</taxon>
        <taxon>Insecta</taxon>
        <taxon>Pterygota</taxon>
        <taxon>Neoptera</taxon>
        <taxon>Paraneoptera</taxon>
        <taxon>Hemiptera</taxon>
        <taxon>Heteroptera</taxon>
        <taxon>Gerromorpha</taxon>
        <taxon>Gerroidea</taxon>
        <taxon>Veliidae</taxon>
        <taxon>Microveliinae</taxon>
        <taxon>Husseyella</taxon>
    </lineage>
</organism>
<evidence type="ECO:0000256" key="1">
    <source>
        <dbReference type="SAM" id="MobiDB-lite"/>
    </source>
</evidence>
<accession>A0A4Q8KK34</accession>
<name>A0A4Q8KK34_9HEMI</name>
<gene>
    <name evidence="2" type="primary">taxi B</name>
</gene>
<evidence type="ECO:0000313" key="2">
    <source>
        <dbReference type="EMBL" id="SYW87242.1"/>
    </source>
</evidence>